<name>A0A1Z4BW54_9GAMM</name>
<protein>
    <submittedName>
        <fullName evidence="1">Uncharacterized protein</fullName>
    </submittedName>
</protein>
<organism evidence="1 2">
    <name type="scientific">Methylovulum psychrotolerans</name>
    <dbReference type="NCBI Taxonomy" id="1704499"/>
    <lineage>
        <taxon>Bacteria</taxon>
        <taxon>Pseudomonadati</taxon>
        <taxon>Pseudomonadota</taxon>
        <taxon>Gammaproteobacteria</taxon>
        <taxon>Methylococcales</taxon>
        <taxon>Methylococcaceae</taxon>
        <taxon>Methylovulum</taxon>
    </lineage>
</organism>
<accession>A0A1Z4BW54</accession>
<evidence type="ECO:0000313" key="2">
    <source>
        <dbReference type="Proteomes" id="UP000197019"/>
    </source>
</evidence>
<dbReference type="RefSeq" id="WP_088618331.1">
    <property type="nucleotide sequence ID" value="NZ_CP022129.1"/>
</dbReference>
<dbReference type="KEGG" id="mpsy:CEK71_04860"/>
<evidence type="ECO:0000313" key="1">
    <source>
        <dbReference type="EMBL" id="ASF45449.1"/>
    </source>
</evidence>
<dbReference type="AlphaFoldDB" id="A0A1Z4BW54"/>
<dbReference type="EMBL" id="CP022129">
    <property type="protein sequence ID" value="ASF45449.1"/>
    <property type="molecule type" value="Genomic_DNA"/>
</dbReference>
<dbReference type="Proteomes" id="UP000197019">
    <property type="component" value="Chromosome"/>
</dbReference>
<reference evidence="1 2" key="1">
    <citation type="submission" date="2017-06" db="EMBL/GenBank/DDBJ databases">
        <title>Genome Sequencing of the methanotroph Methylovulum psychrotolerants str. HV10-M2 isolated from a high-altitude environment.</title>
        <authorList>
            <person name="Mateos-Rivera A."/>
        </authorList>
    </citation>
    <scope>NUCLEOTIDE SEQUENCE [LARGE SCALE GENOMIC DNA]</scope>
    <source>
        <strain evidence="1 2">HV10_M2</strain>
    </source>
</reference>
<keyword evidence="2" id="KW-1185">Reference proteome</keyword>
<gene>
    <name evidence="1" type="ORF">CEK71_04860</name>
</gene>
<proteinExistence type="predicted"/>
<sequence length="222" mass="23727">MKKYEDKLSFMNTIQFSLSTFLFVLGMGFAPASFGYTFVYDTPDKLFGINNLIVGSNDYNVRFIDGAANNIWPSNNFDVTSSSEAVSILRGIAHLLNSAPAETFGTSGLINGIDIVAGEGAGLWMPYGLFNVGTFQAAVANFGKDIHGHNYIAAPDPNSNWAYGVCDGCFSSAGLGADFAGYPQFTFVTVSNASNSIPEPSAINLIAIAFSLLILKQNKIII</sequence>